<keyword evidence="10" id="KW-1185">Reference proteome</keyword>
<dbReference type="PANTHER" id="PTHR30572:SF18">
    <property type="entry name" value="ABC-TYPE MACROLIDE FAMILY EXPORT SYSTEM PERMEASE COMPONENT 2"/>
    <property type="match status" value="1"/>
</dbReference>
<dbReference type="Proteomes" id="UP000315439">
    <property type="component" value="Unassembled WGS sequence"/>
</dbReference>
<dbReference type="AlphaFoldDB" id="A0A545U6D4"/>
<comment type="caution">
    <text evidence="9">The sequence shown here is derived from an EMBL/GenBank/DDBJ whole genome shotgun (WGS) entry which is preliminary data.</text>
</comment>
<feature type="transmembrane region" description="Helical" evidence="6">
    <location>
        <begin position="360"/>
        <end position="382"/>
    </location>
</feature>
<evidence type="ECO:0000256" key="5">
    <source>
        <dbReference type="ARBA" id="ARBA00023136"/>
    </source>
</evidence>
<keyword evidence="4 6" id="KW-1133">Transmembrane helix</keyword>
<dbReference type="Pfam" id="PF12704">
    <property type="entry name" value="MacB_PCD"/>
    <property type="match status" value="1"/>
</dbReference>
<dbReference type="EMBL" id="VIKS01000013">
    <property type="protein sequence ID" value="TQV85032.1"/>
    <property type="molecule type" value="Genomic_DNA"/>
</dbReference>
<feature type="transmembrane region" description="Helical" evidence="6">
    <location>
        <begin position="311"/>
        <end position="336"/>
    </location>
</feature>
<dbReference type="Pfam" id="PF02687">
    <property type="entry name" value="FtsX"/>
    <property type="match status" value="1"/>
</dbReference>
<evidence type="ECO:0000313" key="10">
    <source>
        <dbReference type="Proteomes" id="UP000315439"/>
    </source>
</evidence>
<evidence type="ECO:0000259" key="8">
    <source>
        <dbReference type="Pfam" id="PF12704"/>
    </source>
</evidence>
<organism evidence="9 10">
    <name type="scientific">Aliikangiella coralliicola</name>
    <dbReference type="NCBI Taxonomy" id="2592383"/>
    <lineage>
        <taxon>Bacteria</taxon>
        <taxon>Pseudomonadati</taxon>
        <taxon>Pseudomonadota</taxon>
        <taxon>Gammaproteobacteria</taxon>
        <taxon>Oceanospirillales</taxon>
        <taxon>Pleioneaceae</taxon>
        <taxon>Aliikangiella</taxon>
    </lineage>
</organism>
<feature type="transmembrane region" description="Helical" evidence="6">
    <location>
        <begin position="402"/>
        <end position="425"/>
    </location>
</feature>
<feature type="domain" description="ABC3 transporter permease C-terminal" evidence="7">
    <location>
        <begin position="315"/>
        <end position="430"/>
    </location>
</feature>
<keyword evidence="5 6" id="KW-0472">Membrane</keyword>
<dbReference type="PANTHER" id="PTHR30572">
    <property type="entry name" value="MEMBRANE COMPONENT OF TRANSPORTER-RELATED"/>
    <property type="match status" value="1"/>
</dbReference>
<dbReference type="RefSeq" id="WP_142933701.1">
    <property type="nucleotide sequence ID" value="NZ_ML660169.1"/>
</dbReference>
<proteinExistence type="predicted"/>
<protein>
    <submittedName>
        <fullName evidence="9">FtsX-like permease family protein</fullName>
    </submittedName>
</protein>
<feature type="transmembrane region" description="Helical" evidence="6">
    <location>
        <begin position="21"/>
        <end position="44"/>
    </location>
</feature>
<reference evidence="9 10" key="1">
    <citation type="submission" date="2019-07" db="EMBL/GenBank/DDBJ databases">
        <title>Draft genome for Aliikangiella sp. M105.</title>
        <authorList>
            <person name="Wang G."/>
        </authorList>
    </citation>
    <scope>NUCLEOTIDE SEQUENCE [LARGE SCALE GENOMIC DNA]</scope>
    <source>
        <strain evidence="9 10">M105</strain>
    </source>
</reference>
<dbReference type="OrthoDB" id="8735006at2"/>
<evidence type="ECO:0000259" key="7">
    <source>
        <dbReference type="Pfam" id="PF02687"/>
    </source>
</evidence>
<accession>A0A545U6D4</accession>
<evidence type="ECO:0000313" key="9">
    <source>
        <dbReference type="EMBL" id="TQV85032.1"/>
    </source>
</evidence>
<dbReference type="InterPro" id="IPR050250">
    <property type="entry name" value="Macrolide_Exporter_MacB"/>
</dbReference>
<evidence type="ECO:0000256" key="2">
    <source>
        <dbReference type="ARBA" id="ARBA00022475"/>
    </source>
</evidence>
<evidence type="ECO:0000256" key="6">
    <source>
        <dbReference type="SAM" id="Phobius"/>
    </source>
</evidence>
<evidence type="ECO:0000256" key="3">
    <source>
        <dbReference type="ARBA" id="ARBA00022692"/>
    </source>
</evidence>
<keyword evidence="2" id="KW-1003">Cell membrane</keyword>
<evidence type="ECO:0000256" key="1">
    <source>
        <dbReference type="ARBA" id="ARBA00004651"/>
    </source>
</evidence>
<dbReference type="InterPro" id="IPR003838">
    <property type="entry name" value="ABC3_permease_C"/>
</dbReference>
<dbReference type="InterPro" id="IPR025857">
    <property type="entry name" value="MacB_PCD"/>
</dbReference>
<dbReference type="GO" id="GO:0005886">
    <property type="term" value="C:plasma membrane"/>
    <property type="evidence" value="ECO:0007669"/>
    <property type="project" value="UniProtKB-SubCell"/>
</dbReference>
<gene>
    <name evidence="9" type="ORF">FLL46_21825</name>
</gene>
<sequence length="437" mass="49083">MFQYYLKLSWLSIKRTPMLSALMVIAIGLGISVSITVLTVDYLMSKDPLPGKSHKLFHVQLDTYNKGNTDSAPGGLPYQLTYQDLMNLSRSEIPSKQSRSLRSGFSVIPEKVGLTPFSRSARVIDNDFFEMFKVPFLFGSPWEDEVNNKAKKVVVIAKRLNDKLFDGENSVGKTINLDKQLFTIVGVIDTWEPTPRFYDVNNGAFSDTEQLFIPFSLIPVLELPSWGSNNAWKSEVFESYEDKLRSETMWLQYWVQLDTKAKQEEYREFLAGYVEQQRPLGRFEKEDAKTDIKDVVQWMENNRVVSDDNSVLVGLSFMFLAVCMLNTIALLLAKYLKRAPEVGVRRALGASKLEIFTQHIVDVGLIGLAGGALGLLLGQLGLLGVKSLYANYERLVNMDLTLIATAIGLAIGASIIAGLYPAWLICRTNPSIYLKTQ</sequence>
<feature type="domain" description="MacB-like periplasmic core" evidence="8">
    <location>
        <begin position="20"/>
        <end position="265"/>
    </location>
</feature>
<evidence type="ECO:0000256" key="4">
    <source>
        <dbReference type="ARBA" id="ARBA00022989"/>
    </source>
</evidence>
<keyword evidence="3 6" id="KW-0812">Transmembrane</keyword>
<name>A0A545U6D4_9GAMM</name>
<dbReference type="GO" id="GO:0022857">
    <property type="term" value="F:transmembrane transporter activity"/>
    <property type="evidence" value="ECO:0007669"/>
    <property type="project" value="TreeGrafter"/>
</dbReference>
<comment type="subcellular location">
    <subcellularLocation>
        <location evidence="1">Cell membrane</location>
        <topology evidence="1">Multi-pass membrane protein</topology>
    </subcellularLocation>
</comment>